<keyword evidence="7" id="KW-1185">Reference proteome</keyword>
<dbReference type="InterPro" id="IPR033394">
    <property type="entry name" value="Svf1-like_C"/>
</dbReference>
<dbReference type="SUPFAM" id="SSF159245">
    <property type="entry name" value="AttH-like"/>
    <property type="match status" value="1"/>
</dbReference>
<keyword evidence="3" id="KW-0963">Cytoplasm</keyword>
<dbReference type="InterPro" id="IPR013931">
    <property type="entry name" value="Svf1-like_N"/>
</dbReference>
<comment type="caution">
    <text evidence="6">The sequence shown here is derived from an EMBL/GenBank/DDBJ whole genome shotgun (WGS) entry which is preliminary data.</text>
</comment>
<comment type="subcellular location">
    <subcellularLocation>
        <location evidence="1">Cytoplasm</location>
    </subcellularLocation>
</comment>
<reference evidence="6 7" key="1">
    <citation type="journal article" date="2016" name="Genome Biol. Evol.">
        <title>Divergent and convergent evolution of fungal pathogenicity.</title>
        <authorList>
            <person name="Shang Y."/>
            <person name="Xiao G."/>
            <person name="Zheng P."/>
            <person name="Cen K."/>
            <person name="Zhan S."/>
            <person name="Wang C."/>
        </authorList>
    </citation>
    <scope>NUCLEOTIDE SEQUENCE [LARGE SCALE GENOMIC DNA]</scope>
    <source>
        <strain evidence="6 7">RCEF 264</strain>
    </source>
</reference>
<dbReference type="Proteomes" id="UP000076874">
    <property type="component" value="Unassembled WGS sequence"/>
</dbReference>
<comment type="similarity">
    <text evidence="2">Belongs to the SVF1 family.</text>
</comment>
<sequence length="389" mass="42249">MFNWAKQTLANVAGTQEPIYGASAIRSVAEEAKTTPYTEITQDDLKWAAMDSSCVETQVFYITSDTGPTVFVQVIYSNVSDRVHSGIRTTCQFNTKIFDVSDARKETLWSSTPLKNHEFSDDMTSFYATDCAVELSEDGTAYAIKSLNDDRAIVNLTVTRTAPGFQVGTTGRTLFGTDLDHPWGSMRHVFWPRCVAAGTITTKADGPIDFGGGRALFIHALQGMKPHHLAARWNFADFQGPTHSAVLMQFTTPPSYGSTVVTVGGIARDGAIVAAGPDATATHLAAKEDSENDWPEPTQVRYTWAGTAADGSPVAAVLEGGLEERLDRIDVMAEVPGFVKKIAGSVAGTKPYIYQYYPRKTQLALKLKKGDEPEITEPGHLFAEATFIS</sequence>
<name>A0A168A803_9HYPO</name>
<accession>A0A168A803</accession>
<protein>
    <submittedName>
        <fullName evidence="6">Survival factor 1</fullName>
    </submittedName>
</protein>
<gene>
    <name evidence="6" type="ORF">SPI_00568</name>
</gene>
<dbReference type="PANTHER" id="PTHR47107">
    <property type="entry name" value="SVF1-LIKE PROTEIN YDR222W-RELATED"/>
    <property type="match status" value="1"/>
</dbReference>
<feature type="domain" description="Svf1-like N-terminal" evidence="4">
    <location>
        <begin position="55"/>
        <end position="222"/>
    </location>
</feature>
<evidence type="ECO:0000256" key="3">
    <source>
        <dbReference type="ARBA" id="ARBA00022490"/>
    </source>
</evidence>
<dbReference type="InterPro" id="IPR051385">
    <property type="entry name" value="Ceramide-binding_SVF1"/>
</dbReference>
<evidence type="ECO:0000313" key="6">
    <source>
        <dbReference type="EMBL" id="OAA68373.1"/>
    </source>
</evidence>
<dbReference type="GO" id="GO:0006979">
    <property type="term" value="P:response to oxidative stress"/>
    <property type="evidence" value="ECO:0007669"/>
    <property type="project" value="InterPro"/>
</dbReference>
<evidence type="ECO:0000256" key="2">
    <source>
        <dbReference type="ARBA" id="ARBA00009069"/>
    </source>
</evidence>
<evidence type="ECO:0000256" key="1">
    <source>
        <dbReference type="ARBA" id="ARBA00004496"/>
    </source>
</evidence>
<evidence type="ECO:0000259" key="4">
    <source>
        <dbReference type="Pfam" id="PF08622"/>
    </source>
</evidence>
<dbReference type="GO" id="GO:0005737">
    <property type="term" value="C:cytoplasm"/>
    <property type="evidence" value="ECO:0007669"/>
    <property type="project" value="UniProtKB-SubCell"/>
</dbReference>
<dbReference type="STRING" id="1081102.A0A168A803"/>
<feature type="domain" description="Svf1-like C-terminal" evidence="5">
    <location>
        <begin position="224"/>
        <end position="389"/>
    </location>
</feature>
<dbReference type="EMBL" id="AZHD01000001">
    <property type="protein sequence ID" value="OAA68373.1"/>
    <property type="molecule type" value="Genomic_DNA"/>
</dbReference>
<dbReference type="Pfam" id="PF08622">
    <property type="entry name" value="Svf1"/>
    <property type="match status" value="1"/>
</dbReference>
<dbReference type="Pfam" id="PF17187">
    <property type="entry name" value="Svf1_C"/>
    <property type="match status" value="1"/>
</dbReference>
<evidence type="ECO:0000259" key="5">
    <source>
        <dbReference type="Pfam" id="PF17187"/>
    </source>
</evidence>
<dbReference type="OrthoDB" id="2590239at2759"/>
<organism evidence="6 7">
    <name type="scientific">Niveomyces insectorum RCEF 264</name>
    <dbReference type="NCBI Taxonomy" id="1081102"/>
    <lineage>
        <taxon>Eukaryota</taxon>
        <taxon>Fungi</taxon>
        <taxon>Dikarya</taxon>
        <taxon>Ascomycota</taxon>
        <taxon>Pezizomycotina</taxon>
        <taxon>Sordariomycetes</taxon>
        <taxon>Hypocreomycetidae</taxon>
        <taxon>Hypocreales</taxon>
        <taxon>Cordycipitaceae</taxon>
        <taxon>Niveomyces</taxon>
    </lineage>
</organism>
<dbReference type="PANTHER" id="PTHR47107:SF1">
    <property type="entry name" value="CERAMIDE-BINDING PROTEIN SVF1-RELATED"/>
    <property type="match status" value="1"/>
</dbReference>
<proteinExistence type="inferred from homology"/>
<dbReference type="AlphaFoldDB" id="A0A168A803"/>
<evidence type="ECO:0000313" key="7">
    <source>
        <dbReference type="Proteomes" id="UP000076874"/>
    </source>
</evidence>